<accession>A0A9Q3W269</accession>
<dbReference type="SUPFAM" id="SSF53067">
    <property type="entry name" value="Actin-like ATPase domain"/>
    <property type="match status" value="1"/>
</dbReference>
<evidence type="ECO:0000259" key="12">
    <source>
        <dbReference type="Pfam" id="PF12693"/>
    </source>
</evidence>
<organism evidence="13 14">
    <name type="scientific">Alloalcanivorax xenomutans</name>
    <dbReference type="NCBI Taxonomy" id="1094342"/>
    <lineage>
        <taxon>Bacteria</taxon>
        <taxon>Pseudomonadati</taxon>
        <taxon>Pseudomonadota</taxon>
        <taxon>Gammaproteobacteria</taxon>
        <taxon>Oceanospirillales</taxon>
        <taxon>Alcanivoracaceae</taxon>
        <taxon>Alloalcanivorax</taxon>
    </lineage>
</organism>
<evidence type="ECO:0000256" key="2">
    <source>
        <dbReference type="ARBA" id="ARBA00005318"/>
    </source>
</evidence>
<comment type="function">
    <text evidence="10">Inner membrane component of the type II secretion system required for the energy-dependent secretion of extracellular factors such as proteases and toxins from the periplasm.</text>
</comment>
<dbReference type="AlphaFoldDB" id="A0A9Q3W269"/>
<evidence type="ECO:0000256" key="5">
    <source>
        <dbReference type="ARBA" id="ARBA00022519"/>
    </source>
</evidence>
<comment type="similarity">
    <text evidence="2 10">Belongs to the GSP L family.</text>
</comment>
<dbReference type="Gene3D" id="3.30.420.380">
    <property type="match status" value="1"/>
</dbReference>
<dbReference type="Pfam" id="PF12693">
    <property type="entry name" value="GspL_C"/>
    <property type="match status" value="1"/>
</dbReference>
<dbReference type="GO" id="GO:0015627">
    <property type="term" value="C:type II protein secretion system complex"/>
    <property type="evidence" value="ECO:0007669"/>
    <property type="project" value="InterPro"/>
</dbReference>
<dbReference type="Pfam" id="PF05134">
    <property type="entry name" value="T2SSL"/>
    <property type="match status" value="1"/>
</dbReference>
<keyword evidence="8" id="KW-1133">Transmembrane helix</keyword>
<evidence type="ECO:0000256" key="10">
    <source>
        <dbReference type="PIRNR" id="PIRNR015761"/>
    </source>
</evidence>
<dbReference type="GO" id="GO:0009276">
    <property type="term" value="C:Gram-negative-bacterium-type cell wall"/>
    <property type="evidence" value="ECO:0007669"/>
    <property type="project" value="InterPro"/>
</dbReference>
<dbReference type="NCBIfam" id="TIGR01709">
    <property type="entry name" value="typeII_sec_gspL"/>
    <property type="match status" value="1"/>
</dbReference>
<evidence type="ECO:0000256" key="4">
    <source>
        <dbReference type="ARBA" id="ARBA00022475"/>
    </source>
</evidence>
<dbReference type="InterPro" id="IPR024230">
    <property type="entry name" value="GspL_cyto_dom"/>
</dbReference>
<feature type="domain" description="GspL periplasmic" evidence="12">
    <location>
        <begin position="243"/>
        <end position="386"/>
    </location>
</feature>
<dbReference type="Proteomes" id="UP001107961">
    <property type="component" value="Unassembled WGS sequence"/>
</dbReference>
<evidence type="ECO:0000313" key="14">
    <source>
        <dbReference type="Proteomes" id="UP001107961"/>
    </source>
</evidence>
<gene>
    <name evidence="13" type="primary">gspL</name>
    <name evidence="13" type="ORF">LZG35_11455</name>
</gene>
<evidence type="ECO:0000256" key="1">
    <source>
        <dbReference type="ARBA" id="ARBA00004377"/>
    </source>
</evidence>
<evidence type="ECO:0000256" key="6">
    <source>
        <dbReference type="ARBA" id="ARBA00022692"/>
    </source>
</evidence>
<dbReference type="KEGG" id="axe:P40_10685"/>
<comment type="subcellular location">
    <subcellularLocation>
        <location evidence="1">Cell inner membrane</location>
        <topology evidence="1">Single-pass membrane protein</topology>
    </subcellularLocation>
</comment>
<keyword evidence="7 10" id="KW-0653">Protein transport</keyword>
<keyword evidence="14" id="KW-1185">Reference proteome</keyword>
<dbReference type="PIRSF" id="PIRSF015761">
    <property type="entry name" value="Protein_L"/>
    <property type="match status" value="1"/>
</dbReference>
<name>A0A9Q3W269_9GAMM</name>
<evidence type="ECO:0000313" key="13">
    <source>
        <dbReference type="EMBL" id="MCE7509255.1"/>
    </source>
</evidence>
<keyword evidence="6" id="KW-0812">Transmembrane</keyword>
<reference evidence="13" key="1">
    <citation type="submission" date="2022-01" db="EMBL/GenBank/DDBJ databases">
        <authorList>
            <person name="Karlyshev A.V."/>
            <person name="Jaspars M."/>
        </authorList>
    </citation>
    <scope>NUCLEOTIDE SEQUENCE</scope>
    <source>
        <strain evidence="13">AGSA3-2</strain>
    </source>
</reference>
<keyword evidence="9" id="KW-0472">Membrane</keyword>
<evidence type="ECO:0000256" key="7">
    <source>
        <dbReference type="ARBA" id="ARBA00022927"/>
    </source>
</evidence>
<comment type="caution">
    <text evidence="13">The sequence shown here is derived from an EMBL/GenBank/DDBJ whole genome shotgun (WGS) entry which is preliminary data.</text>
</comment>
<protein>
    <recommendedName>
        <fullName evidence="10">Type II secretion system protein L</fullName>
        <shortName evidence="10">T2SS protein L</shortName>
    </recommendedName>
</protein>
<evidence type="ECO:0000256" key="8">
    <source>
        <dbReference type="ARBA" id="ARBA00022989"/>
    </source>
</evidence>
<dbReference type="EMBL" id="JAJVKT010000012">
    <property type="protein sequence ID" value="MCE7509255.1"/>
    <property type="molecule type" value="Genomic_DNA"/>
</dbReference>
<dbReference type="InterPro" id="IPR043129">
    <property type="entry name" value="ATPase_NBD"/>
</dbReference>
<dbReference type="InterPro" id="IPR025691">
    <property type="entry name" value="GspL_pp_dom"/>
</dbReference>
<dbReference type="GO" id="GO:0015628">
    <property type="term" value="P:protein secretion by the type II secretion system"/>
    <property type="evidence" value="ECO:0007669"/>
    <property type="project" value="InterPro"/>
</dbReference>
<dbReference type="GO" id="GO:0005886">
    <property type="term" value="C:plasma membrane"/>
    <property type="evidence" value="ECO:0007669"/>
    <property type="project" value="UniProtKB-SubCell"/>
</dbReference>
<evidence type="ECO:0000256" key="3">
    <source>
        <dbReference type="ARBA" id="ARBA00022448"/>
    </source>
</evidence>
<proteinExistence type="inferred from homology"/>
<dbReference type="CDD" id="cd24017">
    <property type="entry name" value="ASKHA_T2SSL_N"/>
    <property type="match status" value="1"/>
</dbReference>
<dbReference type="RefSeq" id="WP_145953575.1">
    <property type="nucleotide sequence ID" value="NZ_CBDDTQ010000005.1"/>
</dbReference>
<sequence>MATALIYLAPGAFRNGLAESPALYQESPADPVSEGSLSQALEVLHGSSARIVISGADALCTHVNLSRKQARHLQRVLPFLLEEQLLDAPERLWFAAGKGDHGRYPVTVVDREAVDALLTLSRDAQVHITSIKSLGDVLAHGAPVAVAVPGCQTLVLDRERALGYADEAQLNSLMALCAAPEAEEFEITGEPAPNDPEQPLARVESPTALFQQLRDGLSDSSAVEILQGALAPRQNRRGGPSPWTPWKPVLGLAAAVFVLSLVALGVQTWRYERAADQALADAGKLYQSLFPGDRATAGLRRQFEARLARLSSGGGATGNARLFQVLPSVAAVLSASEVEPKRLQFDERQGNLLLDLGAKEYADLEKLQTALREKGVNASIANYRNGPNGVTARIRVEQAG</sequence>
<feature type="domain" description="GspL cytoplasmic actin-ATPase-like" evidence="11">
    <location>
        <begin position="36"/>
        <end position="138"/>
    </location>
</feature>
<dbReference type="Gene3D" id="3.30.1360.100">
    <property type="entry name" value="General secretion pathway protein M, EpsM"/>
    <property type="match status" value="1"/>
</dbReference>
<keyword evidence="5" id="KW-0997">Cell inner membrane</keyword>
<keyword evidence="4" id="KW-1003">Cell membrane</keyword>
<evidence type="ECO:0000259" key="11">
    <source>
        <dbReference type="Pfam" id="PF05134"/>
    </source>
</evidence>
<dbReference type="InterPro" id="IPR007812">
    <property type="entry name" value="T2SS_protein-GspL"/>
</dbReference>
<keyword evidence="3 10" id="KW-0813">Transport</keyword>
<evidence type="ECO:0000256" key="9">
    <source>
        <dbReference type="ARBA" id="ARBA00023136"/>
    </source>
</evidence>